<evidence type="ECO:0000313" key="3">
    <source>
        <dbReference type="Proteomes" id="UP001175211"/>
    </source>
</evidence>
<comment type="caution">
    <text evidence="2">The sequence shown here is derived from an EMBL/GenBank/DDBJ whole genome shotgun (WGS) entry which is preliminary data.</text>
</comment>
<dbReference type="EMBL" id="JAUEPS010000130">
    <property type="protein sequence ID" value="KAK0436187.1"/>
    <property type="molecule type" value="Genomic_DNA"/>
</dbReference>
<gene>
    <name evidence="2" type="ORF">EV420DRAFT_1232057</name>
</gene>
<sequence>EYEDSMNSVEVFLTSCTLLEHPFKVITALIYSLFVLISTNLGKTVSISFITALNGLCIVNTRESLSMMMDTFLTQGMGLAITNILVFIAMYMEGLMSLNMLDSLKALDKLNPLK</sequence>
<evidence type="ECO:0000313" key="2">
    <source>
        <dbReference type="EMBL" id="KAK0436187.1"/>
    </source>
</evidence>
<dbReference type="Proteomes" id="UP001175211">
    <property type="component" value="Unassembled WGS sequence"/>
</dbReference>
<feature type="non-terminal residue" evidence="2">
    <location>
        <position position="1"/>
    </location>
</feature>
<name>A0AA39MJ19_ARMTA</name>
<evidence type="ECO:0000256" key="1">
    <source>
        <dbReference type="SAM" id="Phobius"/>
    </source>
</evidence>
<feature type="non-terminal residue" evidence="2">
    <location>
        <position position="114"/>
    </location>
</feature>
<feature type="transmembrane region" description="Helical" evidence="1">
    <location>
        <begin position="71"/>
        <end position="92"/>
    </location>
</feature>
<dbReference type="AlphaFoldDB" id="A0AA39MJ19"/>
<proteinExistence type="predicted"/>
<dbReference type="GeneID" id="85350095"/>
<keyword evidence="1" id="KW-0472">Membrane</keyword>
<protein>
    <submittedName>
        <fullName evidence="2">Uncharacterized protein</fullName>
    </submittedName>
</protein>
<keyword evidence="1" id="KW-1133">Transmembrane helix</keyword>
<organism evidence="2 3">
    <name type="scientific">Armillaria tabescens</name>
    <name type="common">Ringless honey mushroom</name>
    <name type="synonym">Agaricus tabescens</name>
    <dbReference type="NCBI Taxonomy" id="1929756"/>
    <lineage>
        <taxon>Eukaryota</taxon>
        <taxon>Fungi</taxon>
        <taxon>Dikarya</taxon>
        <taxon>Basidiomycota</taxon>
        <taxon>Agaricomycotina</taxon>
        <taxon>Agaricomycetes</taxon>
        <taxon>Agaricomycetidae</taxon>
        <taxon>Agaricales</taxon>
        <taxon>Marasmiineae</taxon>
        <taxon>Physalacriaceae</taxon>
        <taxon>Desarmillaria</taxon>
    </lineage>
</organism>
<keyword evidence="3" id="KW-1185">Reference proteome</keyword>
<keyword evidence="1" id="KW-0812">Transmembrane</keyword>
<feature type="transmembrane region" description="Helical" evidence="1">
    <location>
        <begin position="28"/>
        <end position="59"/>
    </location>
</feature>
<reference evidence="2" key="1">
    <citation type="submission" date="2023-06" db="EMBL/GenBank/DDBJ databases">
        <authorList>
            <consortium name="Lawrence Berkeley National Laboratory"/>
            <person name="Ahrendt S."/>
            <person name="Sahu N."/>
            <person name="Indic B."/>
            <person name="Wong-Bajracharya J."/>
            <person name="Merenyi Z."/>
            <person name="Ke H.-M."/>
            <person name="Monk M."/>
            <person name="Kocsube S."/>
            <person name="Drula E."/>
            <person name="Lipzen A."/>
            <person name="Balint B."/>
            <person name="Henrissat B."/>
            <person name="Andreopoulos B."/>
            <person name="Martin F.M."/>
            <person name="Harder C.B."/>
            <person name="Rigling D."/>
            <person name="Ford K.L."/>
            <person name="Foster G.D."/>
            <person name="Pangilinan J."/>
            <person name="Papanicolaou A."/>
            <person name="Barry K."/>
            <person name="LaButti K."/>
            <person name="Viragh M."/>
            <person name="Koriabine M."/>
            <person name="Yan M."/>
            <person name="Riley R."/>
            <person name="Champramary S."/>
            <person name="Plett K.L."/>
            <person name="Tsai I.J."/>
            <person name="Slot J."/>
            <person name="Sipos G."/>
            <person name="Plett J."/>
            <person name="Nagy L.G."/>
            <person name="Grigoriev I.V."/>
        </authorList>
    </citation>
    <scope>NUCLEOTIDE SEQUENCE</scope>
    <source>
        <strain evidence="2">CCBAS 213</strain>
    </source>
</reference>
<accession>A0AA39MJ19</accession>
<dbReference type="RefSeq" id="XP_060322204.1">
    <property type="nucleotide sequence ID" value="XM_060466547.1"/>
</dbReference>